<reference evidence="1" key="1">
    <citation type="submission" date="2016-03" db="EMBL/GenBank/DDBJ databases">
        <title>Draft genome sequence of Rosellinia necatrix.</title>
        <authorList>
            <person name="Kanematsu S."/>
        </authorList>
    </citation>
    <scope>NUCLEOTIDE SEQUENCE [LARGE SCALE GENOMIC DNA]</scope>
    <source>
        <strain evidence="1">W97</strain>
    </source>
</reference>
<organism evidence="1">
    <name type="scientific">Rosellinia necatrix</name>
    <name type="common">White root-rot fungus</name>
    <dbReference type="NCBI Taxonomy" id="77044"/>
    <lineage>
        <taxon>Eukaryota</taxon>
        <taxon>Fungi</taxon>
        <taxon>Dikarya</taxon>
        <taxon>Ascomycota</taxon>
        <taxon>Pezizomycotina</taxon>
        <taxon>Sordariomycetes</taxon>
        <taxon>Xylariomycetidae</taxon>
        <taxon>Xylariales</taxon>
        <taxon>Xylariaceae</taxon>
        <taxon>Rosellinia</taxon>
    </lineage>
</organism>
<name>A0A1W2TT03_ROSNE</name>
<sequence>MSDHLSFKDASKCRSPMSNAERCQTSQSIVTQAVRDVPAGTSVLGTDLQNPDMSRVGGVEESLPVSCNSTSTVVLEETAFATTPTTTPTFQPQKDRSLKSDVTLNIDIQVNRGDQNNTRLQLTEQAIADSNGPFISPSLKRSIKGWMNGDNLWTEDSTLIDGLIHGGPPAQSVIRTGSMTLRSEPMPPTAPPAPQNRATEVICGAGEQFREVAANMAYYTLTIEDD</sequence>
<gene>
    <name evidence="1" type="ORF">SAMD00023353_6900310</name>
</gene>
<dbReference type="Proteomes" id="UP000054516">
    <property type="component" value="Unassembled WGS sequence"/>
</dbReference>
<protein>
    <submittedName>
        <fullName evidence="1">Uncharacterized protein</fullName>
    </submittedName>
</protein>
<keyword evidence="2" id="KW-1185">Reference proteome</keyword>
<dbReference type="EMBL" id="DF977514">
    <property type="protein sequence ID" value="GAP91669.2"/>
    <property type="molecule type" value="Genomic_DNA"/>
</dbReference>
<dbReference type="AlphaFoldDB" id="A0A1W2TT03"/>
<evidence type="ECO:0000313" key="1">
    <source>
        <dbReference type="EMBL" id="GAP91669.2"/>
    </source>
</evidence>
<accession>A0A1W2TT03</accession>
<evidence type="ECO:0000313" key="2">
    <source>
        <dbReference type="Proteomes" id="UP000054516"/>
    </source>
</evidence>
<proteinExistence type="predicted"/>